<organism evidence="6 7">
    <name type="scientific">Homoserinimonas aerilata</name>
    <dbReference type="NCBI Taxonomy" id="1162970"/>
    <lineage>
        <taxon>Bacteria</taxon>
        <taxon>Bacillati</taxon>
        <taxon>Actinomycetota</taxon>
        <taxon>Actinomycetes</taxon>
        <taxon>Micrococcales</taxon>
        <taxon>Microbacteriaceae</taxon>
        <taxon>Homoserinimonas</taxon>
    </lineage>
</organism>
<reference evidence="6 7" key="1">
    <citation type="submission" date="2019-06" db="EMBL/GenBank/DDBJ databases">
        <title>Sequencing the genomes of 1000 actinobacteria strains.</title>
        <authorList>
            <person name="Klenk H.-P."/>
        </authorList>
    </citation>
    <scope>NUCLEOTIDE SEQUENCE [LARGE SCALE GENOMIC DNA]</scope>
    <source>
        <strain evidence="6 7">DSM 26477</strain>
    </source>
</reference>
<dbReference type="RefSeq" id="WP_141881750.1">
    <property type="nucleotide sequence ID" value="NZ_VFOM01000005.1"/>
</dbReference>
<dbReference type="PANTHER" id="PTHR10819">
    <property type="entry name" value="PHOSPHOTRIESTERASE-RELATED"/>
    <property type="match status" value="1"/>
</dbReference>
<sequence>MTASTIPTFTGEVTAEKLGTTLIHEHVFVMSPELDVNLPHPEWDEEQAIDRAVAGFERLSVLGVDTVVDLTVLGLGRDVERVRRVAERSPVRLIAATGYYTSDVLPHFFRTHGPGRLVGGPDPLVDLFVGDIERGIAGTDIRAGMLKVVSDAEGITDDAERVFRAAAIAHQQTGVPITTHSHAPSRGGIQQQVLLARLGVPLDRVVIGHSGDSDDLDYLRELAARGSFLGFDRFGMEHMGSDEARIRGLLTLLEEGYASQLVLSHDAAFFSRVTPPTWRAANTPNWHMEHLSRTILPRLRAEGVDDRTIDQLMIDNPRRVLCGA</sequence>
<dbReference type="Gene3D" id="3.20.20.140">
    <property type="entry name" value="Metal-dependent hydrolases"/>
    <property type="match status" value="1"/>
</dbReference>
<keyword evidence="1 4" id="KW-0479">Metal-binding</keyword>
<keyword evidence="2" id="KW-0378">Hydrolase</keyword>
<feature type="binding site" description="via carbamate group" evidence="4">
    <location>
        <position position="147"/>
    </location>
    <ligand>
        <name>Zn(2+)</name>
        <dbReference type="ChEBI" id="CHEBI:29105"/>
        <label>1</label>
    </ligand>
</feature>
<evidence type="ECO:0000256" key="2">
    <source>
        <dbReference type="ARBA" id="ARBA00022801"/>
    </source>
</evidence>
<feature type="binding site" evidence="4">
    <location>
        <position position="180"/>
    </location>
    <ligand>
        <name>Zn(2+)</name>
        <dbReference type="ChEBI" id="CHEBI:29105"/>
        <label>2</label>
    </ligand>
</feature>
<proteinExistence type="inferred from homology"/>
<dbReference type="InterPro" id="IPR032466">
    <property type="entry name" value="Metal_Hydrolase"/>
</dbReference>
<dbReference type="Pfam" id="PF02126">
    <property type="entry name" value="PTE"/>
    <property type="match status" value="1"/>
</dbReference>
<gene>
    <name evidence="6" type="ORF">FB562_2648</name>
</gene>
<feature type="binding site" evidence="4">
    <location>
        <position position="26"/>
    </location>
    <ligand>
        <name>Zn(2+)</name>
        <dbReference type="ChEBI" id="CHEBI:29105"/>
        <label>1</label>
    </ligand>
</feature>
<dbReference type="InterPro" id="IPR017947">
    <property type="entry name" value="AryldialkylPase_Zn-BS"/>
</dbReference>
<keyword evidence="7" id="KW-1185">Reference proteome</keyword>
<dbReference type="AlphaFoldDB" id="A0A542XXA9"/>
<feature type="binding site" description="via carbamate group" evidence="4">
    <location>
        <position position="147"/>
    </location>
    <ligand>
        <name>Zn(2+)</name>
        <dbReference type="ChEBI" id="CHEBI:29105"/>
        <label>2</label>
    </ligand>
</feature>
<comment type="similarity">
    <text evidence="5">Belongs to the metallo-dependent hydrolases superfamily. Phosphotriesterase family.</text>
</comment>
<dbReference type="PIRSF" id="PIRSF016839">
    <property type="entry name" value="PhP"/>
    <property type="match status" value="1"/>
</dbReference>
<comment type="caution">
    <text evidence="6">The sequence shown here is derived from an EMBL/GenBank/DDBJ whole genome shotgun (WGS) entry which is preliminary data.</text>
</comment>
<name>A0A542XXA9_9MICO</name>
<protein>
    <submittedName>
        <fullName evidence="6">Phosphotriesterase-related protein</fullName>
    </submittedName>
</protein>
<accession>A0A542XXA9</accession>
<dbReference type="SUPFAM" id="SSF51556">
    <property type="entry name" value="Metallo-dependent hydrolases"/>
    <property type="match status" value="1"/>
</dbReference>
<feature type="binding site" evidence="4">
    <location>
        <position position="266"/>
    </location>
    <ligand>
        <name>Zn(2+)</name>
        <dbReference type="ChEBI" id="CHEBI:29105"/>
        <label>1</label>
    </ligand>
</feature>
<evidence type="ECO:0000313" key="7">
    <source>
        <dbReference type="Proteomes" id="UP000317998"/>
    </source>
</evidence>
<dbReference type="GO" id="GO:0008270">
    <property type="term" value="F:zinc ion binding"/>
    <property type="evidence" value="ECO:0007669"/>
    <property type="project" value="InterPro"/>
</dbReference>
<dbReference type="EMBL" id="VFOM01000005">
    <property type="protein sequence ID" value="TQL40439.1"/>
    <property type="molecule type" value="Genomic_DNA"/>
</dbReference>
<dbReference type="PANTHER" id="PTHR10819:SF3">
    <property type="entry name" value="PHOSPHOTRIESTERASE-RELATED PROTEIN"/>
    <property type="match status" value="1"/>
</dbReference>
<dbReference type="OrthoDB" id="9795018at2"/>
<dbReference type="PROSITE" id="PS01322">
    <property type="entry name" value="PHOSPHOTRIESTERASE_1"/>
    <property type="match status" value="1"/>
</dbReference>
<feature type="modified residue" description="N6-carboxylysine" evidence="3 5">
    <location>
        <position position="147"/>
    </location>
</feature>
<feature type="binding site" evidence="4">
    <location>
        <position position="209"/>
    </location>
    <ligand>
        <name>Zn(2+)</name>
        <dbReference type="ChEBI" id="CHEBI:29105"/>
        <label>2</label>
    </ligand>
</feature>
<dbReference type="GO" id="GO:0016788">
    <property type="term" value="F:hydrolase activity, acting on ester bonds"/>
    <property type="evidence" value="ECO:0007669"/>
    <property type="project" value="InterPro"/>
</dbReference>
<dbReference type="PROSITE" id="PS51347">
    <property type="entry name" value="PHOSPHOTRIESTERASE_2"/>
    <property type="match status" value="1"/>
</dbReference>
<dbReference type="Proteomes" id="UP000317998">
    <property type="component" value="Unassembled WGS sequence"/>
</dbReference>
<dbReference type="InterPro" id="IPR001559">
    <property type="entry name" value="Phosphotriesterase"/>
</dbReference>
<evidence type="ECO:0000256" key="4">
    <source>
        <dbReference type="PIRSR" id="PIRSR601559-51"/>
    </source>
</evidence>
<evidence type="ECO:0000256" key="5">
    <source>
        <dbReference type="PROSITE-ProRule" id="PRU00679"/>
    </source>
</evidence>
<evidence type="ECO:0000256" key="1">
    <source>
        <dbReference type="ARBA" id="ARBA00022723"/>
    </source>
</evidence>
<evidence type="ECO:0000313" key="6">
    <source>
        <dbReference type="EMBL" id="TQL40439.1"/>
    </source>
</evidence>
<evidence type="ECO:0000256" key="3">
    <source>
        <dbReference type="PIRSR" id="PIRSR601559-50"/>
    </source>
</evidence>
<comment type="cofactor">
    <cofactor evidence="4">
        <name>a divalent metal cation</name>
        <dbReference type="ChEBI" id="CHEBI:60240"/>
    </cofactor>
    <text evidence="4">Binds 2 divalent metal cations per subunit.</text>
</comment>
<feature type="binding site" evidence="4">
    <location>
        <position position="24"/>
    </location>
    <ligand>
        <name>Zn(2+)</name>
        <dbReference type="ChEBI" id="CHEBI:29105"/>
        <label>1</label>
    </ligand>
</feature>